<dbReference type="GO" id="GO:0034257">
    <property type="term" value="F:nicotinamide riboside transmembrane transporter activity"/>
    <property type="evidence" value="ECO:0007669"/>
    <property type="project" value="InterPro"/>
</dbReference>
<proteinExistence type="inferred from homology"/>
<dbReference type="NCBIfam" id="TIGR01528">
    <property type="entry name" value="NMN_trans_PnuC"/>
    <property type="match status" value="1"/>
</dbReference>
<feature type="transmembrane region" description="Helical" evidence="8">
    <location>
        <begin position="46"/>
        <end position="63"/>
    </location>
</feature>
<feature type="transmembrane region" description="Helical" evidence="8">
    <location>
        <begin position="6"/>
        <end position="39"/>
    </location>
</feature>
<keyword evidence="7 8" id="KW-0472">Membrane</keyword>
<sequence length="220" mass="25049">MNKRWMLPVLMLLMVAIAVLTSSTTLEIVATTTGLWCVWLTAREKLWAWPVGLVNVGCFFYMFEEAKLYADMTLQVFFFVLSIYGWIVWLTKREGAEVRPTRTITLREAMLMGVLLVIVTAGWGYMLQTHTDASIPYADALIATLSLIAQYLLSSKVLENWLCWMAVDVMSVAMYAYKELYAVAFLYAIFLCIATAGYIAWKRELQLDRRNGTCANTEQA</sequence>
<dbReference type="AlphaFoldDB" id="A0A916NS19"/>
<evidence type="ECO:0000256" key="4">
    <source>
        <dbReference type="ARBA" id="ARBA00022475"/>
    </source>
</evidence>
<dbReference type="GO" id="GO:0005886">
    <property type="term" value="C:plasma membrane"/>
    <property type="evidence" value="ECO:0007669"/>
    <property type="project" value="UniProtKB-SubCell"/>
</dbReference>
<dbReference type="EMBL" id="CAJVAS010000036">
    <property type="protein sequence ID" value="CAG7646878.1"/>
    <property type="molecule type" value="Genomic_DNA"/>
</dbReference>
<evidence type="ECO:0000256" key="5">
    <source>
        <dbReference type="ARBA" id="ARBA00022692"/>
    </source>
</evidence>
<feature type="transmembrane region" description="Helical" evidence="8">
    <location>
        <begin position="109"/>
        <end position="128"/>
    </location>
</feature>
<comment type="subcellular location">
    <subcellularLocation>
        <location evidence="1">Cell membrane</location>
        <topology evidence="1">Multi-pass membrane protein</topology>
    </subcellularLocation>
</comment>
<comment type="caution">
    <text evidence="9">The sequence shown here is derived from an EMBL/GenBank/DDBJ whole genome shotgun (WGS) entry which is preliminary data.</text>
</comment>
<accession>A0A916NS19</accession>
<dbReference type="PANTHER" id="PTHR36122:SF2">
    <property type="entry name" value="NICOTINAMIDE RIBOSIDE TRANSPORTER PNUC"/>
    <property type="match status" value="1"/>
</dbReference>
<dbReference type="RefSeq" id="WP_218094982.1">
    <property type="nucleotide sequence ID" value="NZ_CAJVAS010000036.1"/>
</dbReference>
<keyword evidence="5 8" id="KW-0812">Transmembrane</keyword>
<dbReference type="InterPro" id="IPR006419">
    <property type="entry name" value="NMN_transpt_PnuC"/>
</dbReference>
<organism evidence="9 10">
    <name type="scientific">Paenibacillus solanacearum</name>
    <dbReference type="NCBI Taxonomy" id="2048548"/>
    <lineage>
        <taxon>Bacteria</taxon>
        <taxon>Bacillati</taxon>
        <taxon>Bacillota</taxon>
        <taxon>Bacilli</taxon>
        <taxon>Bacillales</taxon>
        <taxon>Paenibacillaceae</taxon>
        <taxon>Paenibacillus</taxon>
    </lineage>
</organism>
<evidence type="ECO:0000256" key="3">
    <source>
        <dbReference type="ARBA" id="ARBA00022448"/>
    </source>
</evidence>
<evidence type="ECO:0000256" key="6">
    <source>
        <dbReference type="ARBA" id="ARBA00022989"/>
    </source>
</evidence>
<feature type="transmembrane region" description="Helical" evidence="8">
    <location>
        <begin position="134"/>
        <end position="153"/>
    </location>
</feature>
<dbReference type="PANTHER" id="PTHR36122">
    <property type="entry name" value="NICOTINAMIDE RIBOSIDE TRANSPORTER PNUC"/>
    <property type="match status" value="1"/>
</dbReference>
<evidence type="ECO:0000313" key="9">
    <source>
        <dbReference type="EMBL" id="CAG7646878.1"/>
    </source>
</evidence>
<name>A0A916NS19_9BACL</name>
<comment type="similarity">
    <text evidence="2">Belongs to the nicotinamide ribonucleoside (NR) uptake permease (TC 4.B.1) family.</text>
</comment>
<keyword evidence="3" id="KW-0813">Transport</keyword>
<feature type="transmembrane region" description="Helical" evidence="8">
    <location>
        <begin position="69"/>
        <end position="89"/>
    </location>
</feature>
<keyword evidence="10" id="KW-1185">Reference proteome</keyword>
<gene>
    <name evidence="9" type="primary">pnuC</name>
    <name evidence="9" type="ORF">PAESOLCIP111_05262</name>
</gene>
<feature type="transmembrane region" description="Helical" evidence="8">
    <location>
        <begin position="183"/>
        <end position="201"/>
    </location>
</feature>
<dbReference type="Proteomes" id="UP000693672">
    <property type="component" value="Unassembled WGS sequence"/>
</dbReference>
<evidence type="ECO:0000256" key="7">
    <source>
        <dbReference type="ARBA" id="ARBA00023136"/>
    </source>
</evidence>
<evidence type="ECO:0000256" key="2">
    <source>
        <dbReference type="ARBA" id="ARBA00006669"/>
    </source>
</evidence>
<evidence type="ECO:0000256" key="8">
    <source>
        <dbReference type="SAM" id="Phobius"/>
    </source>
</evidence>
<dbReference type="Pfam" id="PF04973">
    <property type="entry name" value="NMN_transporter"/>
    <property type="match status" value="1"/>
</dbReference>
<evidence type="ECO:0000313" key="10">
    <source>
        <dbReference type="Proteomes" id="UP000693672"/>
    </source>
</evidence>
<reference evidence="9" key="1">
    <citation type="submission" date="2021-06" db="EMBL/GenBank/DDBJ databases">
        <authorList>
            <person name="Criscuolo A."/>
        </authorList>
    </citation>
    <scope>NUCLEOTIDE SEQUENCE</scope>
    <source>
        <strain evidence="9">CIP111600</strain>
    </source>
</reference>
<keyword evidence="4" id="KW-1003">Cell membrane</keyword>
<protein>
    <submittedName>
        <fullName evidence="9">Nicotinamide riboside transporter PnuC</fullName>
    </submittedName>
</protein>
<keyword evidence="6 8" id="KW-1133">Transmembrane helix</keyword>
<evidence type="ECO:0000256" key="1">
    <source>
        <dbReference type="ARBA" id="ARBA00004651"/>
    </source>
</evidence>